<dbReference type="InParanoid" id="A0A286UTG5"/>
<dbReference type="AlphaFoldDB" id="A0A286UTG5"/>
<evidence type="ECO:0000313" key="1">
    <source>
        <dbReference type="EMBL" id="PAV22906.1"/>
    </source>
</evidence>
<dbReference type="OrthoDB" id="2422840at2759"/>
<gene>
    <name evidence="1" type="ORF">PNOK_0286300</name>
</gene>
<keyword evidence="2" id="KW-1185">Reference proteome</keyword>
<evidence type="ECO:0000313" key="2">
    <source>
        <dbReference type="Proteomes" id="UP000217199"/>
    </source>
</evidence>
<dbReference type="EMBL" id="NBII01000002">
    <property type="protein sequence ID" value="PAV22906.1"/>
    <property type="molecule type" value="Genomic_DNA"/>
</dbReference>
<sequence length="1071" mass="121193">MSSSDLDSEAYLFNHIKNILTDYVCTHITVDHIQYTSDLVCEIIENDLRTIPTCELNQVSLQNDPFEVLKARANLAADNYAILNETLEQGTEVVQLLKSVLKIDGYLRSQKVWVNEMDDYSYLPLRPMSPLLSRSSKNETPELGTIYDLNVSLCKHLISNNIQTISSEDTPNVEQDKLEDHMDVKIDVDISARELLYDHQKYYESLSRQANGYSISTEAKEFLKVSPPSYVELLRPLSPPLFPRDPCKHLGKESTIMETDFYEVVKKARLEYIDVEDEAANQANENMSIIDGWCTLATSDFQTSTPSLAPDDSEVDELDDMELWKLTSSSNDHNTLYDMYMDLPIFPRSDHPAKGYRLQPTNDKERGQDFSTFISSHLFRYPGSTQDGLTFDNNMDSGSNSLSLPLNSGLPSELASIKCVNITDTNDQMLNANDLFEPDIYKFLGNFTEISSLRHKIIMDEHLDEKESMFLDVPSLPPASTLYRAQRGNSAESLSQFLLDIKNIDIHGKKPGSQISVNLRKVTGLKSLNIELSWRPFSFGLKVPTHSDLLNTDISPFKDSTDVALQHDIDSLLNLATLELSIDENSSFSALQTLFHTDLYPEPARNFDAIEIGTTMVVLSRLERNVNFTYSYGVDTISFPREEESSEMLCEPSDGSYVIGTIPNFQQSKLMPVTGDSSENLSNEWLFPLPDQYYPVGLDENLYFSDDETAPQREQTSYSDSKSQYFSADLATASDSLNLLETPFNTIMDWVSTEENSCQWLPQDIQTLPRITTEDHLDHINTYFSGENSLEDPLYPDRGYKSDLIPDVRVEPKSTMENHKHRLLSESLSLSSYLCLRGQSLFEGVKDNQPIRQPDERDGIHLLSQEMVHPSAPQDLLKETRALQLPVPWSPPRMRHSYLIPTGLLQQRALIQRLESSQCVVHLIAREIICPIQDEGNTPQENSLDGPCAYSPPVLKAVKRIRRDLGLREGTGEMRPECLVELAFADKAEEVALYIRLFGDLGENDLSQAEGMNAFCAALILSCYSFDEFLYMAPDIRIQEFANLLGREKIEKINILINSRMEAITVAPLDV</sequence>
<protein>
    <submittedName>
        <fullName evidence="1">Proteophosphoglycan 5</fullName>
    </submittedName>
</protein>
<reference evidence="1 2" key="1">
    <citation type="journal article" date="2017" name="Mol. Ecol.">
        <title>Comparative and population genomic landscape of Phellinus noxius: A hypervariable fungus causing root rot in trees.</title>
        <authorList>
            <person name="Chung C.L."/>
            <person name="Lee T.J."/>
            <person name="Akiba M."/>
            <person name="Lee H.H."/>
            <person name="Kuo T.H."/>
            <person name="Liu D."/>
            <person name="Ke H.M."/>
            <person name="Yokoi T."/>
            <person name="Roa M.B."/>
            <person name="Lu M.J."/>
            <person name="Chang Y.Y."/>
            <person name="Ann P.J."/>
            <person name="Tsai J.N."/>
            <person name="Chen C.Y."/>
            <person name="Tzean S.S."/>
            <person name="Ota Y."/>
            <person name="Hattori T."/>
            <person name="Sahashi N."/>
            <person name="Liou R.F."/>
            <person name="Kikuchi T."/>
            <person name="Tsai I.J."/>
        </authorList>
    </citation>
    <scope>NUCLEOTIDE SEQUENCE [LARGE SCALE GENOMIC DNA]</scope>
    <source>
        <strain evidence="1 2">FFPRI411160</strain>
    </source>
</reference>
<comment type="caution">
    <text evidence="1">The sequence shown here is derived from an EMBL/GenBank/DDBJ whole genome shotgun (WGS) entry which is preliminary data.</text>
</comment>
<organism evidence="1 2">
    <name type="scientific">Pyrrhoderma noxium</name>
    <dbReference type="NCBI Taxonomy" id="2282107"/>
    <lineage>
        <taxon>Eukaryota</taxon>
        <taxon>Fungi</taxon>
        <taxon>Dikarya</taxon>
        <taxon>Basidiomycota</taxon>
        <taxon>Agaricomycotina</taxon>
        <taxon>Agaricomycetes</taxon>
        <taxon>Hymenochaetales</taxon>
        <taxon>Hymenochaetaceae</taxon>
        <taxon>Pyrrhoderma</taxon>
    </lineage>
</organism>
<dbReference type="Proteomes" id="UP000217199">
    <property type="component" value="Unassembled WGS sequence"/>
</dbReference>
<dbReference type="STRING" id="2282107.A0A286UTG5"/>
<name>A0A286UTG5_9AGAM</name>
<proteinExistence type="predicted"/>
<accession>A0A286UTG5</accession>